<dbReference type="Proteomes" id="UP000807342">
    <property type="component" value="Unassembled WGS sequence"/>
</dbReference>
<comment type="caution">
    <text evidence="3">The sequence shown here is derived from an EMBL/GenBank/DDBJ whole genome shotgun (WGS) entry which is preliminary data.</text>
</comment>
<evidence type="ECO:0000313" key="3">
    <source>
        <dbReference type="EMBL" id="KAF9442038.1"/>
    </source>
</evidence>
<dbReference type="PANTHER" id="PTHR10039">
    <property type="entry name" value="AMELOGENIN"/>
    <property type="match status" value="1"/>
</dbReference>
<dbReference type="EMBL" id="MU151719">
    <property type="protein sequence ID" value="KAF9442038.1"/>
    <property type="molecule type" value="Genomic_DNA"/>
</dbReference>
<sequence length="572" mass="65630">MEKGMPAAIHDSSYRNYPPRCHPSTRKSLKERVTKWGMGDGSDCRLLWLLGFAAVGKSAIAQTTAEEFQEAGRLGASFFFSRPNHLNDPDAVIPTLVYQLAIQVPEYKRIITHRLADDPRILKKNRRKQFWELIIEPFHILMTQYPHTVPQPLLIILDGLDECEDKQAQCEFIDMISTHVQQVDEFPLRWMICSRPEWHLESMISDPDYHVVCKREKLDVYDEEAQEDVLRLLEAEFDEIQKRYRTRLPDGWPPEECFDRIVRAADGHLGLASFVLRFIGDKGYSDPDGRLKVCMKFLRDGSALGGINPLHALDLLYRQILLDIPADDLPTTMRILGFLIHAIPSSSASGIAEFFDLDLGKFYRLLERLHSVLHVPLADEFITRFSFYHASFSDFLEDRVRSGRFWLDRGAVNHDIAFQSLHRLEDHAQSPPTHKPNARLFNIGWWACYCMPDESIPSLISRLEHIDFSHLTSSHLNGIGYFLPWLHSLGSSRNKSLIAVIGEVSEPLHRISHYSWHPHDDITSLIPEGQMPEFPFTVNLRLGKVGQVYITLKVEDADSTQLAYLSKLPSPN</sequence>
<accession>A0A9P5WZK1</accession>
<protein>
    <recommendedName>
        <fullName evidence="2">Nephrocystin 3-like N-terminal domain-containing protein</fullName>
    </recommendedName>
</protein>
<name>A0A9P5WZK1_9AGAR</name>
<reference evidence="3" key="1">
    <citation type="submission" date="2020-11" db="EMBL/GenBank/DDBJ databases">
        <authorList>
            <consortium name="DOE Joint Genome Institute"/>
            <person name="Ahrendt S."/>
            <person name="Riley R."/>
            <person name="Andreopoulos W."/>
            <person name="Labutti K."/>
            <person name="Pangilinan J."/>
            <person name="Ruiz-Duenas F.J."/>
            <person name="Barrasa J.M."/>
            <person name="Sanchez-Garcia M."/>
            <person name="Camarero S."/>
            <person name="Miyauchi S."/>
            <person name="Serrano A."/>
            <person name="Linde D."/>
            <person name="Babiker R."/>
            <person name="Drula E."/>
            <person name="Ayuso-Fernandez I."/>
            <person name="Pacheco R."/>
            <person name="Padilla G."/>
            <person name="Ferreira P."/>
            <person name="Barriuso J."/>
            <person name="Kellner H."/>
            <person name="Castanera R."/>
            <person name="Alfaro M."/>
            <person name="Ramirez L."/>
            <person name="Pisabarro A.G."/>
            <person name="Kuo A."/>
            <person name="Tritt A."/>
            <person name="Lipzen A."/>
            <person name="He G."/>
            <person name="Yan M."/>
            <person name="Ng V."/>
            <person name="Cullen D."/>
            <person name="Martin F."/>
            <person name="Rosso M.-N."/>
            <person name="Henrissat B."/>
            <person name="Hibbett D."/>
            <person name="Martinez A.T."/>
            <person name="Grigoriev I.V."/>
        </authorList>
    </citation>
    <scope>NUCLEOTIDE SEQUENCE</scope>
    <source>
        <strain evidence="3">MF-IS2</strain>
    </source>
</reference>
<dbReference type="InterPro" id="IPR027417">
    <property type="entry name" value="P-loop_NTPase"/>
</dbReference>
<dbReference type="PANTHER" id="PTHR10039:SF17">
    <property type="entry name" value="FUNGAL STAND N-TERMINAL GOODBYE DOMAIN-CONTAINING PROTEIN-RELATED"/>
    <property type="match status" value="1"/>
</dbReference>
<evidence type="ECO:0000259" key="2">
    <source>
        <dbReference type="Pfam" id="PF24883"/>
    </source>
</evidence>
<proteinExistence type="predicted"/>
<evidence type="ECO:0000256" key="1">
    <source>
        <dbReference type="ARBA" id="ARBA00022737"/>
    </source>
</evidence>
<dbReference type="Pfam" id="PF24883">
    <property type="entry name" value="NPHP3_N"/>
    <property type="match status" value="1"/>
</dbReference>
<dbReference type="AlphaFoldDB" id="A0A9P5WZK1"/>
<evidence type="ECO:0000313" key="4">
    <source>
        <dbReference type="Proteomes" id="UP000807342"/>
    </source>
</evidence>
<keyword evidence="4" id="KW-1185">Reference proteome</keyword>
<keyword evidence="1" id="KW-0677">Repeat</keyword>
<feature type="domain" description="Nephrocystin 3-like N-terminal" evidence="2">
    <location>
        <begin position="32"/>
        <end position="195"/>
    </location>
</feature>
<dbReference type="OrthoDB" id="7464126at2759"/>
<dbReference type="SUPFAM" id="SSF52540">
    <property type="entry name" value="P-loop containing nucleoside triphosphate hydrolases"/>
    <property type="match status" value="1"/>
</dbReference>
<dbReference type="Gene3D" id="3.40.50.300">
    <property type="entry name" value="P-loop containing nucleotide triphosphate hydrolases"/>
    <property type="match status" value="1"/>
</dbReference>
<dbReference type="InterPro" id="IPR056884">
    <property type="entry name" value="NPHP3-like_N"/>
</dbReference>
<gene>
    <name evidence="3" type="ORF">P691DRAFT_714735</name>
</gene>
<organism evidence="3 4">
    <name type="scientific">Macrolepiota fuliginosa MF-IS2</name>
    <dbReference type="NCBI Taxonomy" id="1400762"/>
    <lineage>
        <taxon>Eukaryota</taxon>
        <taxon>Fungi</taxon>
        <taxon>Dikarya</taxon>
        <taxon>Basidiomycota</taxon>
        <taxon>Agaricomycotina</taxon>
        <taxon>Agaricomycetes</taxon>
        <taxon>Agaricomycetidae</taxon>
        <taxon>Agaricales</taxon>
        <taxon>Agaricineae</taxon>
        <taxon>Agaricaceae</taxon>
        <taxon>Macrolepiota</taxon>
    </lineage>
</organism>